<reference evidence="1 2" key="1">
    <citation type="submission" date="2021-06" db="EMBL/GenBank/DDBJ databases">
        <title>Caerostris extrusa draft genome.</title>
        <authorList>
            <person name="Kono N."/>
            <person name="Arakawa K."/>
        </authorList>
    </citation>
    <scope>NUCLEOTIDE SEQUENCE [LARGE SCALE GENOMIC DNA]</scope>
</reference>
<keyword evidence="2" id="KW-1185">Reference proteome</keyword>
<name>A0AAV4RKD9_CAEEX</name>
<proteinExistence type="predicted"/>
<protein>
    <submittedName>
        <fullName evidence="1">Uncharacterized protein</fullName>
    </submittedName>
</protein>
<dbReference type="AlphaFoldDB" id="A0AAV4RKD9"/>
<comment type="caution">
    <text evidence="1">The sequence shown here is derived from an EMBL/GenBank/DDBJ whole genome shotgun (WGS) entry which is preliminary data.</text>
</comment>
<evidence type="ECO:0000313" key="2">
    <source>
        <dbReference type="Proteomes" id="UP001054945"/>
    </source>
</evidence>
<gene>
    <name evidence="1" type="ORF">CEXT_441881</name>
</gene>
<dbReference type="Proteomes" id="UP001054945">
    <property type="component" value="Unassembled WGS sequence"/>
</dbReference>
<evidence type="ECO:0000313" key="1">
    <source>
        <dbReference type="EMBL" id="GIY21925.1"/>
    </source>
</evidence>
<organism evidence="1 2">
    <name type="scientific">Caerostris extrusa</name>
    <name type="common">Bark spider</name>
    <name type="synonym">Caerostris bankana</name>
    <dbReference type="NCBI Taxonomy" id="172846"/>
    <lineage>
        <taxon>Eukaryota</taxon>
        <taxon>Metazoa</taxon>
        <taxon>Ecdysozoa</taxon>
        <taxon>Arthropoda</taxon>
        <taxon>Chelicerata</taxon>
        <taxon>Arachnida</taxon>
        <taxon>Araneae</taxon>
        <taxon>Araneomorphae</taxon>
        <taxon>Entelegynae</taxon>
        <taxon>Araneoidea</taxon>
        <taxon>Araneidae</taxon>
        <taxon>Caerostris</taxon>
    </lineage>
</organism>
<sequence length="163" mass="17567">MTCEAGTAALHPKPNYCHHAARFFPFSRSLTMQMTLHNYDMNVKHGGGGGRTCTSTSQGDYEAISAPSYSGTVCRVTCTSADKSLGTEDSWRTHSFYACLHSYPCAVIQCNSSFLLCGARGAKGLRSDAQIRDAKYAPPHGDLTTVAAVLLVTVVHIKLLKYG</sequence>
<dbReference type="EMBL" id="BPLR01008068">
    <property type="protein sequence ID" value="GIY21925.1"/>
    <property type="molecule type" value="Genomic_DNA"/>
</dbReference>
<accession>A0AAV4RKD9</accession>